<feature type="domain" description="N-acetyltransferase" evidence="3">
    <location>
        <begin position="23"/>
        <end position="167"/>
    </location>
</feature>
<dbReference type="UniPathway" id="UPA00113">
    <property type="reaction ID" value="UER00529"/>
</dbReference>
<dbReference type="GO" id="GO:0016747">
    <property type="term" value="F:acyltransferase activity, transferring groups other than amino-acyl groups"/>
    <property type="evidence" value="ECO:0007669"/>
    <property type="project" value="InterPro"/>
</dbReference>
<proteinExistence type="predicted"/>
<name>A0A7S0Q0H6_9EUKA</name>
<dbReference type="SUPFAM" id="SSF55729">
    <property type="entry name" value="Acyl-CoA N-acyltransferases (Nat)"/>
    <property type="match status" value="1"/>
</dbReference>
<protein>
    <recommendedName>
        <fullName evidence="3">N-acetyltransferase domain-containing protein</fullName>
    </recommendedName>
</protein>
<dbReference type="AlphaFoldDB" id="A0A7S0Q0H6"/>
<dbReference type="InterPro" id="IPR050832">
    <property type="entry name" value="Bact_Acetyltransf"/>
</dbReference>
<dbReference type="InterPro" id="IPR016181">
    <property type="entry name" value="Acyl_CoA_acyltransferase"/>
</dbReference>
<reference evidence="4" key="1">
    <citation type="submission" date="2021-01" db="EMBL/GenBank/DDBJ databases">
        <authorList>
            <person name="Corre E."/>
            <person name="Pelletier E."/>
            <person name="Niang G."/>
            <person name="Scheremetjew M."/>
            <person name="Finn R."/>
            <person name="Kale V."/>
            <person name="Holt S."/>
            <person name="Cochrane G."/>
            <person name="Meng A."/>
            <person name="Brown T."/>
            <person name="Cohen L."/>
        </authorList>
    </citation>
    <scope>NUCLEOTIDE SEQUENCE</scope>
    <source>
        <strain evidence="4">PLY182g</strain>
    </source>
</reference>
<dbReference type="CDD" id="cd04301">
    <property type="entry name" value="NAT_SF"/>
    <property type="match status" value="1"/>
</dbReference>
<dbReference type="PANTHER" id="PTHR43877:SF1">
    <property type="entry name" value="ACETYLTRANSFERASE"/>
    <property type="match status" value="1"/>
</dbReference>
<dbReference type="Gene3D" id="3.40.630.30">
    <property type="match status" value="1"/>
</dbReference>
<dbReference type="InterPro" id="IPR000182">
    <property type="entry name" value="GNAT_dom"/>
</dbReference>
<gene>
    <name evidence="4" type="ORF">CPEL01642_LOCUS12707</name>
</gene>
<evidence type="ECO:0000256" key="1">
    <source>
        <dbReference type="ARBA" id="ARBA00022679"/>
    </source>
</evidence>
<evidence type="ECO:0000256" key="2">
    <source>
        <dbReference type="ARBA" id="ARBA00023315"/>
    </source>
</evidence>
<dbReference type="GO" id="GO:0006048">
    <property type="term" value="P:UDP-N-acetylglucosamine biosynthetic process"/>
    <property type="evidence" value="ECO:0007669"/>
    <property type="project" value="UniProtKB-UniPathway"/>
</dbReference>
<dbReference type="PANTHER" id="PTHR43877">
    <property type="entry name" value="AMINOALKYLPHOSPHONATE N-ACETYLTRANSFERASE-RELATED-RELATED"/>
    <property type="match status" value="1"/>
</dbReference>
<accession>A0A7S0Q0H6</accession>
<evidence type="ECO:0000259" key="3">
    <source>
        <dbReference type="PROSITE" id="PS51186"/>
    </source>
</evidence>
<organism evidence="4">
    <name type="scientific">Coccolithus braarudii</name>
    <dbReference type="NCBI Taxonomy" id="221442"/>
    <lineage>
        <taxon>Eukaryota</taxon>
        <taxon>Haptista</taxon>
        <taxon>Haptophyta</taxon>
        <taxon>Prymnesiophyceae</taxon>
        <taxon>Coccolithales</taxon>
        <taxon>Coccolithaceae</taxon>
        <taxon>Coccolithus</taxon>
    </lineage>
</organism>
<evidence type="ECO:0000313" key="4">
    <source>
        <dbReference type="EMBL" id="CAD8609329.1"/>
    </source>
</evidence>
<keyword evidence="1" id="KW-0808">Transferase</keyword>
<dbReference type="Pfam" id="PF00583">
    <property type="entry name" value="Acetyltransf_1"/>
    <property type="match status" value="1"/>
</dbReference>
<dbReference type="PROSITE" id="PS51186">
    <property type="entry name" value="GNAT"/>
    <property type="match status" value="1"/>
</dbReference>
<dbReference type="EMBL" id="HBEY01026852">
    <property type="protein sequence ID" value="CAD8609329.1"/>
    <property type="molecule type" value="Transcribed_RNA"/>
</dbReference>
<sequence length="167" mass="18628">MQDALLTNALRVLSVQRGPGSPLRVAVMRARAEEVVCLREQVLWPGKPEMCILKEDESPGSRHFMAVVENTPDVIGVVSLFLPTGEDGRRSQFRKLAVDADWRNHRLGRTLIEVAIAEARSAGAGILFCHARLEQGGFYEVLGFRRCGEPFQKYGSGQYVTMELKLQ</sequence>
<keyword evidence="2" id="KW-0012">Acyltransferase</keyword>